<dbReference type="Pfam" id="PF13911">
    <property type="entry name" value="AhpC-TSA_2"/>
    <property type="match status" value="1"/>
</dbReference>
<feature type="signal peptide" evidence="1">
    <location>
        <begin position="1"/>
        <end position="20"/>
    </location>
</feature>
<proteinExistence type="predicted"/>
<accession>A0A7S4T3E7</accession>
<keyword evidence="1" id="KW-0732">Signal</keyword>
<evidence type="ECO:0000256" key="1">
    <source>
        <dbReference type="SAM" id="SignalP"/>
    </source>
</evidence>
<gene>
    <name evidence="2" type="ORF">DBRI00130_LOCUS42297</name>
</gene>
<dbReference type="AlphaFoldDB" id="A0A7S4T3E7"/>
<reference evidence="2" key="1">
    <citation type="submission" date="2021-01" db="EMBL/GenBank/DDBJ databases">
        <authorList>
            <person name="Corre E."/>
            <person name="Pelletier E."/>
            <person name="Niang G."/>
            <person name="Scheremetjew M."/>
            <person name="Finn R."/>
            <person name="Kale V."/>
            <person name="Holt S."/>
            <person name="Cochrane G."/>
            <person name="Meng A."/>
            <person name="Brown T."/>
            <person name="Cohen L."/>
        </authorList>
    </citation>
    <scope>NUCLEOTIDE SEQUENCE</scope>
    <source>
        <strain evidence="2">GSO104</strain>
    </source>
</reference>
<sequence>MFSATKIIALFSVFLHQNTAFSFSTLNHQRVDHKSFLKSDGKKRCYFGLEGRGNDGVARQFNGNRLDTLMLKNDDDDDDDEFTLVGNDEKLELSKISSVKVSTLSGDDVSLGSLLLPDDGSKKTSILVCLSHFGDFNAWEVAQQYIASFSTGDLDSECNVILVGIGSVASANKFADDLDLAKESRIQLVADETGAVTEVCGCYKGWLAIDKEHAKKWPAADVNPYIKLFGMIFGIGSPGTIGRVLYGYVGDKEGDFRSRKWVVDALLTGTSKGRFPKITSDAFEGVPEESGLRPFELATLRAQTGIHIVLNWGKLGPTDGDLFTRMGGTFVFRDGECIYEYYDKGILTYAPMSEVYKAARKN</sequence>
<protein>
    <submittedName>
        <fullName evidence="2">Uncharacterized protein</fullName>
    </submittedName>
</protein>
<dbReference type="InterPro" id="IPR032801">
    <property type="entry name" value="PXL2A/B/C"/>
</dbReference>
<organism evidence="2">
    <name type="scientific">Ditylum brightwellii</name>
    <dbReference type="NCBI Taxonomy" id="49249"/>
    <lineage>
        <taxon>Eukaryota</taxon>
        <taxon>Sar</taxon>
        <taxon>Stramenopiles</taxon>
        <taxon>Ochrophyta</taxon>
        <taxon>Bacillariophyta</taxon>
        <taxon>Mediophyceae</taxon>
        <taxon>Lithodesmiophycidae</taxon>
        <taxon>Lithodesmiales</taxon>
        <taxon>Lithodesmiaceae</taxon>
        <taxon>Ditylum</taxon>
    </lineage>
</organism>
<evidence type="ECO:0000313" key="2">
    <source>
        <dbReference type="EMBL" id="CAE4664322.1"/>
    </source>
</evidence>
<feature type="chain" id="PRO_5031320267" evidence="1">
    <location>
        <begin position="21"/>
        <end position="362"/>
    </location>
</feature>
<name>A0A7S4T3E7_9STRA</name>
<dbReference type="EMBL" id="HBNS01058830">
    <property type="protein sequence ID" value="CAE4664322.1"/>
    <property type="molecule type" value="Transcribed_RNA"/>
</dbReference>